<dbReference type="InterPro" id="IPR011249">
    <property type="entry name" value="Metalloenz_LuxS/M16"/>
</dbReference>
<reference evidence="2" key="1">
    <citation type="submission" date="2018-08" db="EMBL/GenBank/DDBJ databases">
        <title>A genome reference for cultivated species of the human gut microbiota.</title>
        <authorList>
            <person name="Zou Y."/>
            <person name="Xue W."/>
            <person name="Luo G."/>
        </authorList>
    </citation>
    <scope>NUCLEOTIDE SEQUENCE [LARGE SCALE GENOMIC DNA]</scope>
    <source>
        <strain evidence="2">TF05-5AC</strain>
    </source>
</reference>
<accession>A0A3E3I1T6</accession>
<dbReference type="GeneID" id="97988434"/>
<dbReference type="PANTHER" id="PTHR43016">
    <property type="entry name" value="PRESEQUENCE PROTEASE"/>
    <property type="match status" value="1"/>
</dbReference>
<evidence type="ECO:0000313" key="2">
    <source>
        <dbReference type="EMBL" id="RGE58512.1"/>
    </source>
</evidence>
<dbReference type="RefSeq" id="WP_117544957.1">
    <property type="nucleotide sequence ID" value="NZ_QVLV01000011.1"/>
</dbReference>
<proteinExistence type="predicted"/>
<dbReference type="Gene3D" id="3.30.830.10">
    <property type="entry name" value="Metalloenzyme, LuxS/M16 peptidase-like"/>
    <property type="match status" value="4"/>
</dbReference>
<name>A0A3E3I1T6_9FIRM</name>
<dbReference type="SMART" id="SM01264">
    <property type="entry name" value="M16C_associated"/>
    <property type="match status" value="1"/>
</dbReference>
<dbReference type="Pfam" id="PF08367">
    <property type="entry name" value="M16C_assoc"/>
    <property type="match status" value="1"/>
</dbReference>
<dbReference type="FunFam" id="3.30.830.10:FF:000034">
    <property type="entry name" value="presequence protease 1, chloroplastic/mitochondrial"/>
    <property type="match status" value="1"/>
</dbReference>
<dbReference type="Pfam" id="PF22516">
    <property type="entry name" value="PreP_C"/>
    <property type="match status" value="1"/>
</dbReference>
<evidence type="ECO:0000259" key="1">
    <source>
        <dbReference type="SMART" id="SM01264"/>
    </source>
</evidence>
<gene>
    <name evidence="2" type="ORF">DXC51_16550</name>
</gene>
<dbReference type="GO" id="GO:0004222">
    <property type="term" value="F:metalloendopeptidase activity"/>
    <property type="evidence" value="ECO:0007669"/>
    <property type="project" value="TreeGrafter"/>
</dbReference>
<feature type="domain" description="Peptidase M16C associated" evidence="1">
    <location>
        <begin position="462"/>
        <end position="712"/>
    </location>
</feature>
<dbReference type="InterPro" id="IPR055130">
    <property type="entry name" value="PreP_C"/>
</dbReference>
<keyword evidence="3" id="KW-1185">Reference proteome</keyword>
<dbReference type="AlphaFoldDB" id="A0A3E3I1T6"/>
<dbReference type="Pfam" id="PF00675">
    <property type="entry name" value="Peptidase_M16"/>
    <property type="match status" value="1"/>
</dbReference>
<dbReference type="PANTHER" id="PTHR43016:SF13">
    <property type="entry name" value="PRESEQUENCE PROTEASE, MITOCHONDRIAL"/>
    <property type="match status" value="1"/>
</dbReference>
<dbReference type="InterPro" id="IPR013578">
    <property type="entry name" value="Peptidase_M16C_assoc"/>
</dbReference>
<dbReference type="InterPro" id="IPR011765">
    <property type="entry name" value="Pept_M16_N"/>
</dbReference>
<dbReference type="SUPFAM" id="SSF63411">
    <property type="entry name" value="LuxS/MPP-like metallohydrolase"/>
    <property type="match status" value="4"/>
</dbReference>
<dbReference type="Pfam" id="PF05193">
    <property type="entry name" value="Peptidase_M16_C"/>
    <property type="match status" value="1"/>
</dbReference>
<dbReference type="GO" id="GO:0016485">
    <property type="term" value="P:protein processing"/>
    <property type="evidence" value="ECO:0007669"/>
    <property type="project" value="TreeGrafter"/>
</dbReference>
<sequence>MKIEELTSYRLVEKKKIEDLNSMSYLLEHKKSGARLALLSNDDENKVFYIGFRTPPEDSTGVAHILEHSVLEGSRDFPVKDPFIELAKGSLNTFLNAMTYPDKTVYPIASCNDKDFQNLMHVYLDAVFYPNIYTERKIFEQEGWHYEMESPEDELTINGVVYNEMKGAFSSPDDVLEREITNTLFPDTTYSNESGGDPEAIPDLTYEQFLDFHRRYYHPANSYIYLYGNMDIVEKLEYLDQAYLSHFDRFSVDSEVAFQKPFDKCVEAGKFYPITENEPEEDNTYLTYNMVVGDSLDREQYIAFQILDYALCSAPGAPLKQALLDKGIGKDIYSYYESGIRQSYFTIVAKNANLDRREEFVECIEKELSCLAKEGIDKKALRAGLNYYEFRYREADFGSYPAGLMYGLQVLDSWLYDDALPFIHIEAGETYKALREKAETDYFEELIDKCMIHNTHKSILTLSPKKGLAEEREKLLKEKLAALKESMDPAQIGEIVEETHALLEYQETPDSKEALETIPLLKREDIRKEAEPLINDIRSMGDTTVMYHDIFTNHISYLRFLFDVGQVPEDLFPYIGILKSVLGYVDTENFTYGELFHEINMETGGIVPVTNFFTNAKKLSECRVTFEIKAKTLEDNLPKTVELVQEIMLKSRFDDGKRLYEILAELKSRLQSNLISAGHSVAASRAMSYFSRPAAIQEQINGMPFYRLVDYLEKNFDSCREDLQNKLEALMKYIFRPENLLLDYVGTQDHYEEFISLAGQVKKSLHTEPVEHRPFLIEPVRKNEGFMSASQVQYVCRAGNFISKGLSYTGALRVLKVMMSYEYLWQEVRVKGGAYGCMCAFGKSGDSYFVSYRDPNLKSTVQVYERAAAFVEGFDGDERTMTQYIIGAISEMDTPMNPAAKGLRAMSAYLTNQTFEDYQRERDELLGANAAAIRSLAAHIRAFMEADCICVVGNDAKIKEEQEMFETLENLY</sequence>
<dbReference type="EMBL" id="QVLV01000011">
    <property type="protein sequence ID" value="RGE58512.1"/>
    <property type="molecule type" value="Genomic_DNA"/>
</dbReference>
<protein>
    <submittedName>
        <fullName evidence="2">Insulinase family protein</fullName>
    </submittedName>
</protein>
<comment type="caution">
    <text evidence="2">The sequence shown here is derived from an EMBL/GenBank/DDBJ whole genome shotgun (WGS) entry which is preliminary data.</text>
</comment>
<dbReference type="InterPro" id="IPR007863">
    <property type="entry name" value="Peptidase_M16_C"/>
</dbReference>
<dbReference type="GO" id="GO:0046872">
    <property type="term" value="F:metal ion binding"/>
    <property type="evidence" value="ECO:0007669"/>
    <property type="project" value="InterPro"/>
</dbReference>
<dbReference type="Proteomes" id="UP000260812">
    <property type="component" value="Unassembled WGS sequence"/>
</dbReference>
<evidence type="ECO:0000313" key="3">
    <source>
        <dbReference type="Proteomes" id="UP000260812"/>
    </source>
</evidence>
<organism evidence="2 3">
    <name type="scientific">Eisenbergiella massiliensis</name>
    <dbReference type="NCBI Taxonomy" id="1720294"/>
    <lineage>
        <taxon>Bacteria</taxon>
        <taxon>Bacillati</taxon>
        <taxon>Bacillota</taxon>
        <taxon>Clostridia</taxon>
        <taxon>Lachnospirales</taxon>
        <taxon>Lachnospiraceae</taxon>
        <taxon>Eisenbergiella</taxon>
    </lineage>
</organism>